<keyword evidence="3" id="KW-1185">Reference proteome</keyword>
<name>A0A0C2S560_AMAMK</name>
<feature type="non-terminal residue" evidence="2">
    <location>
        <position position="1"/>
    </location>
</feature>
<dbReference type="EMBL" id="KN818355">
    <property type="protein sequence ID" value="KIL57855.1"/>
    <property type="molecule type" value="Genomic_DNA"/>
</dbReference>
<sequence>MNYSSETACLLTAPWESEPDSRCQLTSRTQSKQREQLHHPKKSKISIVTWGRNQMKS</sequence>
<evidence type="ECO:0000256" key="1">
    <source>
        <dbReference type="SAM" id="MobiDB-lite"/>
    </source>
</evidence>
<evidence type="ECO:0000313" key="2">
    <source>
        <dbReference type="EMBL" id="KIL57855.1"/>
    </source>
</evidence>
<proteinExistence type="predicted"/>
<gene>
    <name evidence="2" type="ORF">M378DRAFT_171236</name>
</gene>
<reference evidence="2 3" key="1">
    <citation type="submission" date="2014-04" db="EMBL/GenBank/DDBJ databases">
        <title>Evolutionary Origins and Diversification of the Mycorrhizal Mutualists.</title>
        <authorList>
            <consortium name="DOE Joint Genome Institute"/>
            <consortium name="Mycorrhizal Genomics Consortium"/>
            <person name="Kohler A."/>
            <person name="Kuo A."/>
            <person name="Nagy L.G."/>
            <person name="Floudas D."/>
            <person name="Copeland A."/>
            <person name="Barry K.W."/>
            <person name="Cichocki N."/>
            <person name="Veneault-Fourrey C."/>
            <person name="LaButti K."/>
            <person name="Lindquist E.A."/>
            <person name="Lipzen A."/>
            <person name="Lundell T."/>
            <person name="Morin E."/>
            <person name="Murat C."/>
            <person name="Riley R."/>
            <person name="Ohm R."/>
            <person name="Sun H."/>
            <person name="Tunlid A."/>
            <person name="Henrissat B."/>
            <person name="Grigoriev I.V."/>
            <person name="Hibbett D.S."/>
            <person name="Martin F."/>
        </authorList>
    </citation>
    <scope>NUCLEOTIDE SEQUENCE [LARGE SCALE GENOMIC DNA]</scope>
    <source>
        <strain evidence="2 3">Koide BX008</strain>
    </source>
</reference>
<accession>A0A0C2S560</accession>
<organism evidence="2 3">
    <name type="scientific">Amanita muscaria (strain Koide BX008)</name>
    <dbReference type="NCBI Taxonomy" id="946122"/>
    <lineage>
        <taxon>Eukaryota</taxon>
        <taxon>Fungi</taxon>
        <taxon>Dikarya</taxon>
        <taxon>Basidiomycota</taxon>
        <taxon>Agaricomycotina</taxon>
        <taxon>Agaricomycetes</taxon>
        <taxon>Agaricomycetidae</taxon>
        <taxon>Agaricales</taxon>
        <taxon>Pluteineae</taxon>
        <taxon>Amanitaceae</taxon>
        <taxon>Amanita</taxon>
    </lineage>
</organism>
<dbReference type="AlphaFoldDB" id="A0A0C2S560"/>
<feature type="region of interest" description="Disordered" evidence="1">
    <location>
        <begin position="20"/>
        <end position="57"/>
    </location>
</feature>
<protein>
    <submittedName>
        <fullName evidence="2">Uncharacterized protein</fullName>
    </submittedName>
</protein>
<evidence type="ECO:0000313" key="3">
    <source>
        <dbReference type="Proteomes" id="UP000054549"/>
    </source>
</evidence>
<dbReference type="InParanoid" id="A0A0C2S560"/>
<dbReference type="HOGENOM" id="CLU_2996071_0_0_1"/>
<dbReference type="Proteomes" id="UP000054549">
    <property type="component" value="Unassembled WGS sequence"/>
</dbReference>